<dbReference type="EMBL" id="CP059733">
    <property type="protein sequence ID" value="WDE07298.1"/>
    <property type="molecule type" value="Genomic_DNA"/>
</dbReference>
<evidence type="ECO:0000313" key="2">
    <source>
        <dbReference type="Proteomes" id="UP000032352"/>
    </source>
</evidence>
<organism evidence="1 2">
    <name type="scientific">Thalassomonas viridans</name>
    <dbReference type="NCBI Taxonomy" id="137584"/>
    <lineage>
        <taxon>Bacteria</taxon>
        <taxon>Pseudomonadati</taxon>
        <taxon>Pseudomonadota</taxon>
        <taxon>Gammaproteobacteria</taxon>
        <taxon>Alteromonadales</taxon>
        <taxon>Colwelliaceae</taxon>
        <taxon>Thalassomonas</taxon>
    </lineage>
</organism>
<sequence length="214" mass="21661">MTEFRVYQLKKSTGKKVILKSDYFEVDGQWLRPENLDGNTVYITAIGGGSCVNATAAYNGSVYAGDSGEFVIEKPIDISSVAEGENVAVTVGAGGNNLTLNGSSSSFGSFITVAGGGATEKGNKGGYSYTVDQIISDGIGAAPFRAFSYNGGNKAPGGAGGLLGFGDCIVADPSHFCGPTGTGHGAGAGGLYGTNNENPARPGIVVVSYYVEVA</sequence>
<keyword evidence="2" id="KW-1185">Reference proteome</keyword>
<dbReference type="RefSeq" id="WP_044840727.1">
    <property type="nucleotide sequence ID" value="NZ_CP059733.1"/>
</dbReference>
<reference evidence="1 2" key="1">
    <citation type="journal article" date="2015" name="Genome Announc.">
        <title>Draft Genome Sequences of Marine Isolates of Thalassomonas viridans and Thalassomonas actiniarum.</title>
        <authorList>
            <person name="Olonade I."/>
            <person name="van Zyl L.J."/>
            <person name="Trindade M."/>
        </authorList>
    </citation>
    <scope>NUCLEOTIDE SEQUENCE [LARGE SCALE GENOMIC DNA]</scope>
    <source>
        <strain evidence="1 2">XOM25</strain>
    </source>
</reference>
<gene>
    <name evidence="1" type="ORF">SG34_010615</name>
</gene>
<protein>
    <submittedName>
        <fullName evidence="1">Uncharacterized protein</fullName>
    </submittedName>
</protein>
<dbReference type="KEGG" id="tvd:SG34_010615"/>
<name>A0AAE9Z8L8_9GAMM</name>
<proteinExistence type="predicted"/>
<evidence type="ECO:0000313" key="1">
    <source>
        <dbReference type="EMBL" id="WDE07298.1"/>
    </source>
</evidence>
<dbReference type="AlphaFoldDB" id="A0AAE9Z8L8"/>
<accession>A0AAE9Z8L8</accession>
<dbReference type="Proteomes" id="UP000032352">
    <property type="component" value="Chromosome"/>
</dbReference>
<reference evidence="1 2" key="2">
    <citation type="journal article" date="2022" name="Mar. Drugs">
        <title>Bioassay-Guided Fractionation Leads to the Detection of Cholic Acid Generated by the Rare Thalassomonas sp.</title>
        <authorList>
            <person name="Pheiffer F."/>
            <person name="Schneider Y.K."/>
            <person name="Hansen E.H."/>
            <person name="Andersen J.H."/>
            <person name="Isaksson J."/>
            <person name="Busche T."/>
            <person name="R C."/>
            <person name="Kalinowski J."/>
            <person name="Zyl L.V."/>
            <person name="Trindade M."/>
        </authorList>
    </citation>
    <scope>NUCLEOTIDE SEQUENCE [LARGE SCALE GENOMIC DNA]</scope>
    <source>
        <strain evidence="1 2">XOM25</strain>
    </source>
</reference>